<name>E6Q8Y4_9ZZZZ</name>
<reference evidence="4" key="1">
    <citation type="submission" date="2009-10" db="EMBL/GenBank/DDBJ databases">
        <title>Diversity of trophic interactions inside an arsenic-rich microbial ecosystem.</title>
        <authorList>
            <person name="Bertin P.N."/>
            <person name="Heinrich-Salmeron A."/>
            <person name="Pelletier E."/>
            <person name="Goulhen-Chollet F."/>
            <person name="Arsene-Ploetze F."/>
            <person name="Gallien S."/>
            <person name="Calteau A."/>
            <person name="Vallenet D."/>
            <person name="Casiot C."/>
            <person name="Chane-Woon-Ming B."/>
            <person name="Giloteaux L."/>
            <person name="Barakat M."/>
            <person name="Bonnefoy V."/>
            <person name="Bruneel O."/>
            <person name="Chandler M."/>
            <person name="Cleiss J."/>
            <person name="Duran R."/>
            <person name="Elbaz-Poulichet F."/>
            <person name="Fonknechten N."/>
            <person name="Lauga B."/>
            <person name="Mornico D."/>
            <person name="Ortet P."/>
            <person name="Schaeffer C."/>
            <person name="Siguier P."/>
            <person name="Alexander Thil Smith A."/>
            <person name="Van Dorsselaer A."/>
            <person name="Weissenbach J."/>
            <person name="Medigue C."/>
            <person name="Le Paslier D."/>
        </authorList>
    </citation>
    <scope>NUCLEOTIDE SEQUENCE</scope>
</reference>
<gene>
    <name evidence="4" type="ORF">CARN5_2916</name>
</gene>
<dbReference type="SUPFAM" id="SSF53335">
    <property type="entry name" value="S-adenosyl-L-methionine-dependent methyltransferases"/>
    <property type="match status" value="1"/>
</dbReference>
<evidence type="ECO:0000313" key="4">
    <source>
        <dbReference type="EMBL" id="CBI03660.1"/>
    </source>
</evidence>
<dbReference type="PANTHER" id="PTHR42912">
    <property type="entry name" value="METHYLTRANSFERASE"/>
    <property type="match status" value="1"/>
</dbReference>
<feature type="coiled-coil region" evidence="1">
    <location>
        <begin position="244"/>
        <end position="274"/>
    </location>
</feature>
<dbReference type="PANTHER" id="PTHR42912:SF80">
    <property type="entry name" value="METHYLTRANSFERASE DOMAIN-CONTAINING PROTEIN"/>
    <property type="match status" value="1"/>
</dbReference>
<dbReference type="Gene3D" id="3.40.50.150">
    <property type="entry name" value="Vaccinia Virus protein VP39"/>
    <property type="match status" value="1"/>
</dbReference>
<dbReference type="EMBL" id="CABP01000021">
    <property type="protein sequence ID" value="CBI03660.1"/>
    <property type="molecule type" value="Genomic_DNA"/>
</dbReference>
<proteinExistence type="predicted"/>
<evidence type="ECO:0000259" key="3">
    <source>
        <dbReference type="Pfam" id="PF13946"/>
    </source>
</evidence>
<sequence length="760" mass="86247">MESENTSDDTLFYRAFEDKHRGSRELIKTRLQQYLPFLEPLVKLHPLGLALDLGCGRGEWLEVANEVGLSAHGVDLDPGMLAACTERGLLVEQKDAIQTLQKQHDASVCVISAFHVVEHIAFDVLQTLVREALRALVPGGLLILETPNPENLVVGTANFYLDPTHIRPIPPLLLEFLPEHYGYIRNKTLRLQESASLRKSDDLRLIEILSGVSPDYAVVAQKAALPATLQAFDAAFNQDYGLTLGNLSERYENMQCQRQEVLNTQIEAMQAQERILSEQVIPQLQQSQLDKLVLQKELLEREHTFAAQLTVLYDQYKQEQAALRQSYDVREDELKREFIALRQAMDTLRETAQLREQTLQQNLLDRERDFTAQIGEINVQHLQVQDALNQTHATHEADLKRQFTDRTETMLSQVRADAAAQIQIYEQLVDRLYEQESSLRNELAQYATYAQAQAARIGAMQSTWWWRLSMPFRHASRWAAIFAPMPVHAPAATPLGSDTPAPSGHVIPDSRTLPPPSTKINQGSHPMSIQHIIELFALEGRDFITEAYHNLLGREPDPQGMAYYLGRMAMGYGKASVIMDLARSAESLPHREIIGLEKLIVTERHANHWLWGRFSGRQHQERLLREGVMQGLAQITALMESFTERMEGLLTFAKSNQSHTTTKEQSLPSADDVRSAYREILGREPENDQVIAHHAKCESVDALRQALLRSEEFKYRINAEHLVPRHVNQVEDGEGSEVGILDPHAREIYLELKSQLLRVP</sequence>
<evidence type="ECO:0000256" key="2">
    <source>
        <dbReference type="SAM" id="MobiDB-lite"/>
    </source>
</evidence>
<dbReference type="InterPro" id="IPR025282">
    <property type="entry name" value="DUF4214"/>
</dbReference>
<feature type="domain" description="DUF4214" evidence="3">
    <location>
        <begin position="541"/>
        <end position="587"/>
    </location>
</feature>
<dbReference type="CDD" id="cd02440">
    <property type="entry name" value="AdoMet_MTases"/>
    <property type="match status" value="1"/>
</dbReference>
<comment type="caution">
    <text evidence="4">The sequence shown here is derived from an EMBL/GenBank/DDBJ whole genome shotgun (WGS) entry which is preliminary data.</text>
</comment>
<accession>E6Q8Y4</accession>
<dbReference type="InterPro" id="IPR050508">
    <property type="entry name" value="Methyltransf_Superfamily"/>
</dbReference>
<feature type="coiled-coil region" evidence="1">
    <location>
        <begin position="415"/>
        <end position="442"/>
    </location>
</feature>
<evidence type="ECO:0000256" key="1">
    <source>
        <dbReference type="SAM" id="Coils"/>
    </source>
</evidence>
<dbReference type="InterPro" id="IPR029063">
    <property type="entry name" value="SAM-dependent_MTases_sf"/>
</dbReference>
<dbReference type="Pfam" id="PF13489">
    <property type="entry name" value="Methyltransf_23"/>
    <property type="match status" value="1"/>
</dbReference>
<dbReference type="Pfam" id="PF13946">
    <property type="entry name" value="DUF4214"/>
    <property type="match status" value="1"/>
</dbReference>
<keyword evidence="1" id="KW-0175">Coiled coil</keyword>
<organism evidence="4">
    <name type="scientific">mine drainage metagenome</name>
    <dbReference type="NCBI Taxonomy" id="410659"/>
    <lineage>
        <taxon>unclassified sequences</taxon>
        <taxon>metagenomes</taxon>
        <taxon>ecological metagenomes</taxon>
    </lineage>
</organism>
<dbReference type="AlphaFoldDB" id="E6Q8Y4"/>
<dbReference type="GO" id="GO:0008168">
    <property type="term" value="F:methyltransferase activity"/>
    <property type="evidence" value="ECO:0007669"/>
    <property type="project" value="TreeGrafter"/>
</dbReference>
<feature type="region of interest" description="Disordered" evidence="2">
    <location>
        <begin position="495"/>
        <end position="524"/>
    </location>
</feature>
<protein>
    <recommendedName>
        <fullName evidence="3">DUF4214 domain-containing protein</fullName>
    </recommendedName>
</protein>